<accession>A0ABR9PH50</accession>
<dbReference type="Proteomes" id="UP001516472">
    <property type="component" value="Unassembled WGS sequence"/>
</dbReference>
<gene>
    <name evidence="3" type="ORF">G4177_03445</name>
</gene>
<dbReference type="InterPro" id="IPR001254">
    <property type="entry name" value="Trypsin_dom"/>
</dbReference>
<dbReference type="InterPro" id="IPR009003">
    <property type="entry name" value="Peptidase_S1_PA"/>
</dbReference>
<evidence type="ECO:0000313" key="3">
    <source>
        <dbReference type="EMBL" id="MBE4747229.1"/>
    </source>
</evidence>
<dbReference type="GO" id="GO:0008233">
    <property type="term" value="F:peptidase activity"/>
    <property type="evidence" value="ECO:0007669"/>
    <property type="project" value="UniProtKB-KW"/>
</dbReference>
<dbReference type="EMBL" id="JAAIYO010000001">
    <property type="protein sequence ID" value="MBE4747229.1"/>
    <property type="molecule type" value="Genomic_DNA"/>
</dbReference>
<name>A0ABR9PH50_9BACT</name>
<dbReference type="SMART" id="SM00020">
    <property type="entry name" value="Tryp_SPc"/>
    <property type="match status" value="1"/>
</dbReference>
<dbReference type="PROSITE" id="PS50240">
    <property type="entry name" value="TRYPSIN_DOM"/>
    <property type="match status" value="1"/>
</dbReference>
<dbReference type="InterPro" id="IPR043504">
    <property type="entry name" value="Peptidase_S1_PA_chymotrypsin"/>
</dbReference>
<dbReference type="GO" id="GO:0006508">
    <property type="term" value="P:proteolysis"/>
    <property type="evidence" value="ECO:0007669"/>
    <property type="project" value="UniProtKB-KW"/>
</dbReference>
<dbReference type="PANTHER" id="PTHR24252:SF7">
    <property type="entry name" value="HYALIN"/>
    <property type="match status" value="1"/>
</dbReference>
<keyword evidence="1" id="KW-1015">Disulfide bond</keyword>
<evidence type="ECO:0000313" key="4">
    <source>
        <dbReference type="Proteomes" id="UP001516472"/>
    </source>
</evidence>
<organism evidence="3 4">
    <name type="scientific">Corallococcus soli</name>
    <dbReference type="NCBI Taxonomy" id="2710757"/>
    <lineage>
        <taxon>Bacteria</taxon>
        <taxon>Pseudomonadati</taxon>
        <taxon>Myxococcota</taxon>
        <taxon>Myxococcia</taxon>
        <taxon>Myxococcales</taxon>
        <taxon>Cystobacterineae</taxon>
        <taxon>Myxococcaceae</taxon>
        <taxon>Corallococcus</taxon>
    </lineage>
</organism>
<dbReference type="InterPro" id="IPR018114">
    <property type="entry name" value="TRYPSIN_HIS"/>
</dbReference>
<evidence type="ECO:0000256" key="1">
    <source>
        <dbReference type="ARBA" id="ARBA00023157"/>
    </source>
</evidence>
<proteinExistence type="predicted"/>
<comment type="caution">
    <text evidence="3">The sequence shown here is derived from an EMBL/GenBank/DDBJ whole genome shotgun (WGS) entry which is preliminary data.</text>
</comment>
<dbReference type="CDD" id="cd00190">
    <property type="entry name" value="Tryp_SPc"/>
    <property type="match status" value="1"/>
</dbReference>
<dbReference type="PRINTS" id="PR00722">
    <property type="entry name" value="CHYMOTRYPSIN"/>
</dbReference>
<feature type="domain" description="Peptidase S1" evidence="2">
    <location>
        <begin position="41"/>
        <end position="305"/>
    </location>
</feature>
<reference evidence="3 4" key="1">
    <citation type="submission" date="2020-02" db="EMBL/GenBank/DDBJ databases">
        <authorList>
            <person name="Babadi Z.K."/>
            <person name="Risdian C."/>
            <person name="Ebrahimipour G.H."/>
            <person name="Wink J."/>
        </authorList>
    </citation>
    <scope>NUCLEOTIDE SEQUENCE [LARGE SCALE GENOMIC DNA]</scope>
    <source>
        <strain evidence="3 4">ZKHCc1 1396</strain>
    </source>
</reference>
<keyword evidence="3" id="KW-0378">Hydrolase</keyword>
<protein>
    <submittedName>
        <fullName evidence="3">Serine protease</fullName>
    </submittedName>
</protein>
<keyword evidence="4" id="KW-1185">Reference proteome</keyword>
<evidence type="ECO:0000259" key="2">
    <source>
        <dbReference type="PROSITE" id="PS50240"/>
    </source>
</evidence>
<dbReference type="PROSITE" id="PS00134">
    <property type="entry name" value="TRYPSIN_HIS"/>
    <property type="match status" value="1"/>
</dbReference>
<dbReference type="SUPFAM" id="SSF50494">
    <property type="entry name" value="Trypsin-like serine proteases"/>
    <property type="match status" value="1"/>
</dbReference>
<dbReference type="PROSITE" id="PS51257">
    <property type="entry name" value="PROKAR_LIPOPROTEIN"/>
    <property type="match status" value="1"/>
</dbReference>
<dbReference type="InterPro" id="IPR001314">
    <property type="entry name" value="Peptidase_S1A"/>
</dbReference>
<sequence length="310" mass="31983">MKQERSMSVGRGVVVAVSLLGCGGGAELESINALDSVGQEIVGGIEARPGSHPWIVSLQSHGSHFCGGSIIRTGPSNESHLVLTAAHCIADASSGLTVVAGAHDLTRPMAGQVRVPVKLTVPHPAYDPDTTMNDVAVLVLESPIQFNPSIAGGCGQSPNMRPNLAPQLTPGATPVPVCLPTPGEQVPDNVMTTVAGWGLTREGGYEASSILRQVGVPTVSSRQLASMYAPHGIRINPQAMLGAGYAQGGKDACQADSGGPLVVMGAQGYTLQGITSFGIGCARPGLPGVYARVSNYIPWILQQIQLHPLH</sequence>
<dbReference type="Pfam" id="PF00089">
    <property type="entry name" value="Trypsin"/>
    <property type="match status" value="1"/>
</dbReference>
<dbReference type="PANTHER" id="PTHR24252">
    <property type="entry name" value="ACROSIN-RELATED"/>
    <property type="match status" value="1"/>
</dbReference>
<dbReference type="Gene3D" id="2.40.10.10">
    <property type="entry name" value="Trypsin-like serine proteases"/>
    <property type="match status" value="1"/>
</dbReference>
<keyword evidence="3" id="KW-0645">Protease</keyword>